<evidence type="ECO:0000313" key="4">
    <source>
        <dbReference type="Proteomes" id="UP000025227"/>
    </source>
</evidence>
<dbReference type="SUPFAM" id="SSF53474">
    <property type="entry name" value="alpha/beta-Hydrolases"/>
    <property type="match status" value="1"/>
</dbReference>
<accession>A0A7I4Y045</accession>
<sequence length="594" mass="67577">MHCEVLILISFVPIADSWIVKTSYGFLKGMPIDSSDGQACRIFKGIPIAKPPVGERRFKLPERPERWQGIRDASRYSAACMSNSSVSRSPQKIISEDCLYMNIFVSENCLKKKRSCPVVFYIHGGSLNYDSAVMFDDQYITDRYSSKDVVFVISAYRLGFFGVSEFANDTVVPRNLALYDMLAGLEMVHSEVEAFGGDPKRVTLMGHSQGASVAVVFAVSSIIDPAHRLFQQVLALSPTVNYRITSNRIDLTWRLAHEVGCTPSPSRPGITNSSQVAEMVACLRKVDALDLLAKQRLIEDRDGLVFDGIVYGRPFVDEDLPVETFISQCQARPMISSSTGYEFDMVSNEDTDDIGTFLQFSHMKQVRSKFFYDMSFKEYRHKYLTQVIFTNNVIYSTVFTTKGYDTYLMELNLGPSSIHSSDMPYFIGVHRHELTDDEKLVDQFYAKSFINFIHGRKPHKDWLPFEPTKRNYFSLKVDIKKNIFPHNEMDYHSDIVDYWLYNMTQFDKNLPMTADPQLRFDEVDATPSHSVLRSALSFILFALSLAIAFFILMAACAALSPQDPPNHERVPLVIRKQSVISRKPTVIVSSLKRR</sequence>
<feature type="chain" id="PRO_5029478954" evidence="2">
    <location>
        <begin position="18"/>
        <end position="594"/>
    </location>
</feature>
<dbReference type="Gene3D" id="3.40.50.1820">
    <property type="entry name" value="alpha/beta hydrolase"/>
    <property type="match status" value="1"/>
</dbReference>
<evidence type="ECO:0000259" key="3">
    <source>
        <dbReference type="Pfam" id="PF00135"/>
    </source>
</evidence>
<keyword evidence="4" id="KW-1185">Reference proteome</keyword>
<organism evidence="4 5">
    <name type="scientific">Haemonchus contortus</name>
    <name type="common">Barber pole worm</name>
    <dbReference type="NCBI Taxonomy" id="6289"/>
    <lineage>
        <taxon>Eukaryota</taxon>
        <taxon>Metazoa</taxon>
        <taxon>Ecdysozoa</taxon>
        <taxon>Nematoda</taxon>
        <taxon>Chromadorea</taxon>
        <taxon>Rhabditida</taxon>
        <taxon>Rhabditina</taxon>
        <taxon>Rhabditomorpha</taxon>
        <taxon>Strongyloidea</taxon>
        <taxon>Trichostrongylidae</taxon>
        <taxon>Haemonchus</taxon>
    </lineage>
</organism>
<dbReference type="PANTHER" id="PTHR45580:SF7">
    <property type="entry name" value="CARBOXYLESTERASE TYPE B DOMAIN-CONTAINING PROTEIN-RELATED"/>
    <property type="match status" value="1"/>
</dbReference>
<dbReference type="InterPro" id="IPR002018">
    <property type="entry name" value="CarbesteraseB"/>
</dbReference>
<keyword evidence="1" id="KW-0812">Transmembrane</keyword>
<keyword evidence="1" id="KW-1133">Transmembrane helix</keyword>
<dbReference type="Pfam" id="PF00135">
    <property type="entry name" value="COesterase"/>
    <property type="match status" value="1"/>
</dbReference>
<evidence type="ECO:0000256" key="2">
    <source>
        <dbReference type="SAM" id="SignalP"/>
    </source>
</evidence>
<evidence type="ECO:0000313" key="5">
    <source>
        <dbReference type="WBParaSite" id="HCON_00035000-00001"/>
    </source>
</evidence>
<feature type="domain" description="Carboxylesterase type B" evidence="3">
    <location>
        <begin position="18"/>
        <end position="374"/>
    </location>
</feature>
<protein>
    <submittedName>
        <fullName evidence="5">Carboxylesterase domain containing protein</fullName>
    </submittedName>
</protein>
<dbReference type="InterPro" id="IPR029058">
    <property type="entry name" value="AB_hydrolase_fold"/>
</dbReference>
<dbReference type="WBParaSite" id="HCON_00035000-00001">
    <property type="protein sequence ID" value="HCON_00035000-00001"/>
    <property type="gene ID" value="HCON_00035000"/>
</dbReference>
<keyword evidence="1" id="KW-0472">Membrane</keyword>
<proteinExistence type="predicted"/>
<feature type="transmembrane region" description="Helical" evidence="1">
    <location>
        <begin position="535"/>
        <end position="559"/>
    </location>
</feature>
<keyword evidence="2" id="KW-0732">Signal</keyword>
<evidence type="ECO:0000256" key="1">
    <source>
        <dbReference type="SAM" id="Phobius"/>
    </source>
</evidence>
<dbReference type="OMA" id="WFINMTA"/>
<dbReference type="PANTHER" id="PTHR45580">
    <property type="entry name" value="PROTEIN CBG05369"/>
    <property type="match status" value="1"/>
</dbReference>
<dbReference type="AlphaFoldDB" id="A0A7I4Y045"/>
<feature type="signal peptide" evidence="2">
    <location>
        <begin position="1"/>
        <end position="17"/>
    </location>
</feature>
<name>A0A7I4Y045_HAECO</name>
<dbReference type="OrthoDB" id="19653at2759"/>
<reference evidence="5" key="1">
    <citation type="submission" date="2020-12" db="UniProtKB">
        <authorList>
            <consortium name="WormBaseParasite"/>
        </authorList>
    </citation>
    <scope>IDENTIFICATION</scope>
    <source>
        <strain evidence="5">MHco3</strain>
    </source>
</reference>
<dbReference type="Proteomes" id="UP000025227">
    <property type="component" value="Unplaced"/>
</dbReference>